<evidence type="ECO:0000256" key="2">
    <source>
        <dbReference type="ARBA" id="ARBA00007441"/>
    </source>
</evidence>
<reference evidence="7 8" key="1">
    <citation type="submission" date="2017-02" db="EMBL/GenBank/DDBJ databases">
        <title>Whole genome shotgun sequence of Pantoea agglomerans strain AS1 isolated from a cycad, Zamia floridana in Central Florida, USA.</title>
        <authorList>
            <person name="Lata P."/>
            <person name="Govindarajan S."/>
            <person name="Qi F."/>
            <person name="Li J.-L."/>
            <person name="Maurya S.K."/>
            <person name="Sahoo M.K."/>
        </authorList>
    </citation>
    <scope>NUCLEOTIDE SEQUENCE [LARGE SCALE GENOMIC DNA]</scope>
    <source>
        <strain evidence="7 8">AS1</strain>
    </source>
</reference>
<dbReference type="InterPro" id="IPR015421">
    <property type="entry name" value="PyrdxlP-dep_Trfase_major"/>
</dbReference>
<proteinExistence type="inferred from homology"/>
<evidence type="ECO:0000313" key="8">
    <source>
        <dbReference type="Proteomes" id="UP000192769"/>
    </source>
</evidence>
<dbReference type="GO" id="GO:0005737">
    <property type="term" value="C:cytoplasm"/>
    <property type="evidence" value="ECO:0007669"/>
    <property type="project" value="TreeGrafter"/>
</dbReference>
<evidence type="ECO:0000256" key="3">
    <source>
        <dbReference type="ARBA" id="ARBA00022576"/>
    </source>
</evidence>
<dbReference type="Proteomes" id="UP000192769">
    <property type="component" value="Unassembled WGS sequence"/>
</dbReference>
<dbReference type="PANTHER" id="PTHR43807:SF20">
    <property type="entry name" value="FI04487P"/>
    <property type="match status" value="1"/>
</dbReference>
<keyword evidence="8" id="KW-1185">Reference proteome</keyword>
<dbReference type="Gene3D" id="3.40.640.10">
    <property type="entry name" value="Type I PLP-dependent aspartate aminotransferase-like (Major domain)"/>
    <property type="match status" value="1"/>
</dbReference>
<keyword evidence="3 7" id="KW-0032">Aminotransferase</keyword>
<keyword evidence="5" id="KW-0663">Pyridoxal phosphate</keyword>
<dbReference type="InterPro" id="IPR015422">
    <property type="entry name" value="PyrdxlP-dep_Trfase_small"/>
</dbReference>
<accession>A0A1V9DN05</accession>
<dbReference type="NCBIfam" id="NF009079">
    <property type="entry name" value="PRK12414.1"/>
    <property type="match status" value="1"/>
</dbReference>
<dbReference type="InterPro" id="IPR015424">
    <property type="entry name" value="PyrdxlP-dep_Trfase"/>
</dbReference>
<sequence>MHFRHGYYDNISLVGSSRGSLNRIQQNLHFYARVQEPVAMKSSVNVASKLPDVGTTIFSVIGQLSARHNAINLSQGAPNFPCDPALVESVSRAMREGHNQYAPMTGLPALREALAAKVAALYGQHYDPASEVLISGSASQGIYMAITALVNRGDEVIFFEPAFDSYAPVVRLQGGTPIGLKLAFPDYAIDWTALRAALTPRTRMIIINTPHNPSAQVLTPDDLTQLASLTRNTDIVVLSDEVYEHIVFDGRAHCGMATHPELAQRSIIVSSFGKTFHVTGWRVGYCLAPAELMAELVKVHQFMMYAADTPMQVGFAHYLQQAENYLSLSAFYQQKRDRLVTLLQDSPFELLPCAGSFFVLARYRHFSDEPDSEMVKRLIVEHGVATIPLSAFYMDGTDNNVIRLSFAKDDATLQRGAEALCRVKG</sequence>
<protein>
    <submittedName>
        <fullName evidence="7">Methionine aminotransferase</fullName>
    </submittedName>
</protein>
<evidence type="ECO:0000256" key="1">
    <source>
        <dbReference type="ARBA" id="ARBA00001933"/>
    </source>
</evidence>
<evidence type="ECO:0000256" key="5">
    <source>
        <dbReference type="ARBA" id="ARBA00022898"/>
    </source>
</evidence>
<keyword evidence="4 7" id="KW-0808">Transferase</keyword>
<comment type="cofactor">
    <cofactor evidence="1">
        <name>pyridoxal 5'-phosphate</name>
        <dbReference type="ChEBI" id="CHEBI:597326"/>
    </cofactor>
</comment>
<dbReference type="InterPro" id="IPR004839">
    <property type="entry name" value="Aminotransferase_I/II_large"/>
</dbReference>
<evidence type="ECO:0000256" key="4">
    <source>
        <dbReference type="ARBA" id="ARBA00022679"/>
    </source>
</evidence>
<comment type="caution">
    <text evidence="7">The sequence shown here is derived from an EMBL/GenBank/DDBJ whole genome shotgun (WGS) entry which is preliminary data.</text>
</comment>
<dbReference type="GO" id="GO:0030170">
    <property type="term" value="F:pyridoxal phosphate binding"/>
    <property type="evidence" value="ECO:0007669"/>
    <property type="project" value="InterPro"/>
</dbReference>
<dbReference type="Pfam" id="PF00155">
    <property type="entry name" value="Aminotran_1_2"/>
    <property type="match status" value="1"/>
</dbReference>
<gene>
    <name evidence="7" type="ORF">B2J69_06895</name>
</gene>
<dbReference type="EMBL" id="MWUE01000008">
    <property type="protein sequence ID" value="OQP35228.1"/>
    <property type="molecule type" value="Genomic_DNA"/>
</dbReference>
<dbReference type="NCBIfam" id="NF006569">
    <property type="entry name" value="PRK09082.1"/>
    <property type="match status" value="1"/>
</dbReference>
<name>A0A1V9DN05_9GAMM</name>
<evidence type="ECO:0000313" key="7">
    <source>
        <dbReference type="EMBL" id="OQP35228.1"/>
    </source>
</evidence>
<dbReference type="CDD" id="cd00609">
    <property type="entry name" value="AAT_like"/>
    <property type="match status" value="1"/>
</dbReference>
<comment type="similarity">
    <text evidence="2">Belongs to the class-I pyridoxal-phosphate-dependent aminotransferase family.</text>
</comment>
<dbReference type="GO" id="GO:0016212">
    <property type="term" value="F:kynurenine-oxoglutarate transaminase activity"/>
    <property type="evidence" value="ECO:0007669"/>
    <property type="project" value="TreeGrafter"/>
</dbReference>
<dbReference type="FunFam" id="3.40.640.10:FF:000033">
    <property type="entry name" value="Aspartate aminotransferase"/>
    <property type="match status" value="1"/>
</dbReference>
<dbReference type="InterPro" id="IPR051326">
    <property type="entry name" value="Kynurenine-oxoglutarate_AT"/>
</dbReference>
<dbReference type="AlphaFoldDB" id="A0A1V9DN05"/>
<evidence type="ECO:0000259" key="6">
    <source>
        <dbReference type="Pfam" id="PF00155"/>
    </source>
</evidence>
<dbReference type="PANTHER" id="PTHR43807">
    <property type="entry name" value="FI04487P"/>
    <property type="match status" value="1"/>
</dbReference>
<feature type="domain" description="Aminotransferase class I/classII large" evidence="6">
    <location>
        <begin position="70"/>
        <end position="420"/>
    </location>
</feature>
<organism evidence="7 8">
    <name type="scientific">Pantoea latae</name>
    <dbReference type="NCBI Taxonomy" id="1964541"/>
    <lineage>
        <taxon>Bacteria</taxon>
        <taxon>Pseudomonadati</taxon>
        <taxon>Pseudomonadota</taxon>
        <taxon>Gammaproteobacteria</taxon>
        <taxon>Enterobacterales</taxon>
        <taxon>Erwiniaceae</taxon>
        <taxon>Pantoea</taxon>
    </lineage>
</organism>
<dbReference type="SUPFAM" id="SSF53383">
    <property type="entry name" value="PLP-dependent transferases"/>
    <property type="match status" value="1"/>
</dbReference>
<dbReference type="Gene3D" id="3.90.1150.10">
    <property type="entry name" value="Aspartate Aminotransferase, domain 1"/>
    <property type="match status" value="1"/>
</dbReference>